<dbReference type="InterPro" id="IPR036271">
    <property type="entry name" value="Tet_transcr_reg_TetR-rel_C_sf"/>
</dbReference>
<dbReference type="Pfam" id="PF21993">
    <property type="entry name" value="TetR_C_13_2"/>
    <property type="match status" value="1"/>
</dbReference>
<evidence type="ECO:0000256" key="3">
    <source>
        <dbReference type="ARBA" id="ARBA00023163"/>
    </source>
</evidence>
<dbReference type="GO" id="GO:0003677">
    <property type="term" value="F:DNA binding"/>
    <property type="evidence" value="ECO:0007669"/>
    <property type="project" value="UniProtKB-UniRule"/>
</dbReference>
<dbReference type="InterPro" id="IPR009057">
    <property type="entry name" value="Homeodomain-like_sf"/>
</dbReference>
<dbReference type="PANTHER" id="PTHR47506:SF3">
    <property type="entry name" value="HTH-TYPE TRANSCRIPTIONAL REGULATOR LMRA"/>
    <property type="match status" value="1"/>
</dbReference>
<reference evidence="6" key="1">
    <citation type="submission" date="2020-02" db="EMBL/GenBank/DDBJ databases">
        <title>Delineation of the pyrene-degrading pathway in Roseobacter clade bacteria by genomic analysis.</title>
        <authorList>
            <person name="Zhou H."/>
            <person name="Wang H."/>
        </authorList>
    </citation>
    <scope>NUCLEOTIDE SEQUENCE</scope>
    <source>
        <strain evidence="6">PrR005</strain>
    </source>
</reference>
<proteinExistence type="predicted"/>
<dbReference type="RefSeq" id="WP_164131613.1">
    <property type="nucleotide sequence ID" value="NZ_JAAGOX010000032.1"/>
</dbReference>
<dbReference type="SUPFAM" id="SSF48498">
    <property type="entry name" value="Tetracyclin repressor-like, C-terminal domain"/>
    <property type="match status" value="1"/>
</dbReference>
<dbReference type="InterPro" id="IPR001647">
    <property type="entry name" value="HTH_TetR"/>
</dbReference>
<organism evidence="6">
    <name type="scientific">Ruegeria sp. PrR005</name>
    <dbReference type="NCBI Taxonomy" id="2706882"/>
    <lineage>
        <taxon>Bacteria</taxon>
        <taxon>Pseudomonadati</taxon>
        <taxon>Pseudomonadota</taxon>
        <taxon>Alphaproteobacteria</taxon>
        <taxon>Rhodobacterales</taxon>
        <taxon>Roseobacteraceae</taxon>
        <taxon>Ruegeria</taxon>
    </lineage>
</organism>
<sequence>MTQRPLPTKDRLIRTAAQLFQRRGYHGVGLSELLTEAEAPKGSLYHHFPNGKSDLALASATWASDEMLRLIAASFEPAESFHAGMQVLCGKVAKLFDKSGQWDGCPISSTLFEGPDNAAFRAHARHLFEGWIAEGAHHARRFGLGDPQKTAETMFILLQGGWMLARARQSSDVLRRLPEMLPRVD</sequence>
<comment type="caution">
    <text evidence="6">The sequence shown here is derived from an EMBL/GenBank/DDBJ whole genome shotgun (WGS) entry which is preliminary data.</text>
</comment>
<feature type="DNA-binding region" description="H-T-H motif" evidence="4">
    <location>
        <begin position="29"/>
        <end position="48"/>
    </location>
</feature>
<protein>
    <submittedName>
        <fullName evidence="6">TetR/AcrR family transcriptional regulator</fullName>
    </submittedName>
</protein>
<evidence type="ECO:0000256" key="4">
    <source>
        <dbReference type="PROSITE-ProRule" id="PRU00335"/>
    </source>
</evidence>
<keyword evidence="3" id="KW-0804">Transcription</keyword>
<accession>A0A6B2NXG5</accession>
<dbReference type="Gene3D" id="1.10.357.10">
    <property type="entry name" value="Tetracycline Repressor, domain 2"/>
    <property type="match status" value="1"/>
</dbReference>
<dbReference type="EMBL" id="JAAGOX010000032">
    <property type="protein sequence ID" value="NDW46595.1"/>
    <property type="molecule type" value="Genomic_DNA"/>
</dbReference>
<evidence type="ECO:0000256" key="2">
    <source>
        <dbReference type="ARBA" id="ARBA00023125"/>
    </source>
</evidence>
<keyword evidence="1" id="KW-0805">Transcription regulation</keyword>
<dbReference type="PROSITE" id="PS50977">
    <property type="entry name" value="HTH_TETR_2"/>
    <property type="match status" value="1"/>
</dbReference>
<dbReference type="PRINTS" id="PR00455">
    <property type="entry name" value="HTHTETR"/>
</dbReference>
<dbReference type="InterPro" id="IPR054156">
    <property type="entry name" value="YxaF_TetR_C"/>
</dbReference>
<dbReference type="SUPFAM" id="SSF46689">
    <property type="entry name" value="Homeodomain-like"/>
    <property type="match status" value="1"/>
</dbReference>
<evidence type="ECO:0000313" key="6">
    <source>
        <dbReference type="EMBL" id="NDW46595.1"/>
    </source>
</evidence>
<evidence type="ECO:0000256" key="1">
    <source>
        <dbReference type="ARBA" id="ARBA00023015"/>
    </source>
</evidence>
<keyword evidence="2 4" id="KW-0238">DNA-binding</keyword>
<feature type="domain" description="HTH tetR-type" evidence="5">
    <location>
        <begin position="6"/>
        <end position="66"/>
    </location>
</feature>
<dbReference type="Pfam" id="PF00440">
    <property type="entry name" value="TetR_N"/>
    <property type="match status" value="1"/>
</dbReference>
<dbReference type="PANTHER" id="PTHR47506">
    <property type="entry name" value="TRANSCRIPTIONAL REGULATORY PROTEIN"/>
    <property type="match status" value="1"/>
</dbReference>
<name>A0A6B2NXG5_9RHOB</name>
<gene>
    <name evidence="6" type="ORF">G0P99_16710</name>
</gene>
<dbReference type="AlphaFoldDB" id="A0A6B2NXG5"/>
<evidence type="ECO:0000259" key="5">
    <source>
        <dbReference type="PROSITE" id="PS50977"/>
    </source>
</evidence>